<sequence length="54" mass="5822">ACRISINLEKYKKVELSALQCLSVHLSGILKSWFHALVTFSSGSKSSVLDPASA</sequence>
<proteinExistence type="predicted"/>
<comment type="caution">
    <text evidence="1">The sequence shown here is derived from an EMBL/GenBank/DDBJ whole genome shotgun (WGS) entry which is preliminary data.</text>
</comment>
<reference evidence="1 2" key="1">
    <citation type="submission" date="2021-06" db="EMBL/GenBank/DDBJ databases">
        <authorList>
            <person name="Palmer J.M."/>
        </authorList>
    </citation>
    <scope>NUCLEOTIDE SEQUENCE [LARGE SCALE GENOMIC DNA]</scope>
    <source>
        <strain evidence="2">if_2019</strain>
        <tissue evidence="1">Muscle</tissue>
    </source>
</reference>
<keyword evidence="2" id="KW-1185">Reference proteome</keyword>
<dbReference type="EMBL" id="JAHRIQ010083469">
    <property type="protein sequence ID" value="MEQ2248723.1"/>
    <property type="molecule type" value="Genomic_DNA"/>
</dbReference>
<accession>A0ABV0UXF0</accession>
<evidence type="ECO:0000313" key="2">
    <source>
        <dbReference type="Proteomes" id="UP001482620"/>
    </source>
</evidence>
<gene>
    <name evidence="1" type="ORF">ILYODFUR_021867</name>
</gene>
<organism evidence="1 2">
    <name type="scientific">Ilyodon furcidens</name>
    <name type="common">goldbreast splitfin</name>
    <dbReference type="NCBI Taxonomy" id="33524"/>
    <lineage>
        <taxon>Eukaryota</taxon>
        <taxon>Metazoa</taxon>
        <taxon>Chordata</taxon>
        <taxon>Craniata</taxon>
        <taxon>Vertebrata</taxon>
        <taxon>Euteleostomi</taxon>
        <taxon>Actinopterygii</taxon>
        <taxon>Neopterygii</taxon>
        <taxon>Teleostei</taxon>
        <taxon>Neoteleostei</taxon>
        <taxon>Acanthomorphata</taxon>
        <taxon>Ovalentaria</taxon>
        <taxon>Atherinomorphae</taxon>
        <taxon>Cyprinodontiformes</taxon>
        <taxon>Goodeidae</taxon>
        <taxon>Ilyodon</taxon>
    </lineage>
</organism>
<evidence type="ECO:0000313" key="1">
    <source>
        <dbReference type="EMBL" id="MEQ2248723.1"/>
    </source>
</evidence>
<protein>
    <submittedName>
        <fullName evidence="1">Uncharacterized protein</fullName>
    </submittedName>
</protein>
<name>A0ABV0UXF0_9TELE</name>
<dbReference type="Proteomes" id="UP001482620">
    <property type="component" value="Unassembled WGS sequence"/>
</dbReference>
<feature type="non-terminal residue" evidence="1">
    <location>
        <position position="1"/>
    </location>
</feature>